<evidence type="ECO:0000313" key="1">
    <source>
        <dbReference type="EMBL" id="TDT44435.1"/>
    </source>
</evidence>
<comment type="caution">
    <text evidence="1">The sequence shown here is derived from an EMBL/GenBank/DDBJ whole genome shotgun (WGS) entry which is preliminary data.</text>
</comment>
<dbReference type="AlphaFoldDB" id="A0A4R7K1I8"/>
<dbReference type="EMBL" id="SOAX01000001">
    <property type="protein sequence ID" value="TDT44435.1"/>
    <property type="molecule type" value="Genomic_DNA"/>
</dbReference>
<reference evidence="1 2" key="1">
    <citation type="submission" date="2019-03" db="EMBL/GenBank/DDBJ databases">
        <title>Genomic Encyclopedia of Type Strains, Phase IV (KMG-IV): sequencing the most valuable type-strain genomes for metagenomic binning, comparative biology and taxonomic classification.</title>
        <authorList>
            <person name="Goeker M."/>
        </authorList>
    </citation>
    <scope>NUCLEOTIDE SEQUENCE [LARGE SCALE GENOMIC DNA]</scope>
    <source>
        <strain evidence="1 2">DSM 15505</strain>
    </source>
</reference>
<name>A0A4R7K1I8_9GAMM</name>
<evidence type="ECO:0000313" key="2">
    <source>
        <dbReference type="Proteomes" id="UP000295830"/>
    </source>
</evidence>
<accession>A0A4R7K1I8</accession>
<dbReference type="Proteomes" id="UP000295830">
    <property type="component" value="Unassembled WGS sequence"/>
</dbReference>
<sequence length="133" mass="14729">MSDNLKALIDEVWQSPDGYERAEKLSQTMSVDQREGLKRVLQRVAGLSEKNYPGDSGSCDVGSAFLNTSSEKEEVASILFLLSLAIYHSDGLVFMPPELRRSRICSWGELTGIKEDIVLEAVKLGPERLKGLL</sequence>
<protein>
    <submittedName>
        <fullName evidence="1">Uncharacterized protein</fullName>
    </submittedName>
</protein>
<proteinExistence type="predicted"/>
<dbReference type="RefSeq" id="WP_133734817.1">
    <property type="nucleotide sequence ID" value="NZ_SOAX01000001.1"/>
</dbReference>
<keyword evidence="2" id="KW-1185">Reference proteome</keyword>
<organism evidence="1 2">
    <name type="scientific">Halospina denitrificans</name>
    <dbReference type="NCBI Taxonomy" id="332522"/>
    <lineage>
        <taxon>Bacteria</taxon>
        <taxon>Pseudomonadati</taxon>
        <taxon>Pseudomonadota</taxon>
        <taxon>Gammaproteobacteria</taxon>
        <taxon>Halospina</taxon>
    </lineage>
</organism>
<gene>
    <name evidence="1" type="ORF">DES49_0538</name>
</gene>